<evidence type="ECO:0000256" key="1">
    <source>
        <dbReference type="ARBA" id="ARBA00022737"/>
    </source>
</evidence>
<feature type="repeat" description="ANK" evidence="3">
    <location>
        <begin position="548"/>
        <end position="580"/>
    </location>
</feature>
<dbReference type="InterPro" id="IPR036770">
    <property type="entry name" value="Ankyrin_rpt-contain_sf"/>
</dbReference>
<evidence type="ECO:0000256" key="3">
    <source>
        <dbReference type="PROSITE-ProRule" id="PRU00023"/>
    </source>
</evidence>
<organism evidence="4 5">
    <name type="scientific">Glutinoglossum americanum</name>
    <dbReference type="NCBI Taxonomy" id="1670608"/>
    <lineage>
        <taxon>Eukaryota</taxon>
        <taxon>Fungi</taxon>
        <taxon>Dikarya</taxon>
        <taxon>Ascomycota</taxon>
        <taxon>Pezizomycotina</taxon>
        <taxon>Geoglossomycetes</taxon>
        <taxon>Geoglossales</taxon>
        <taxon>Geoglossaceae</taxon>
        <taxon>Glutinoglossum</taxon>
    </lineage>
</organism>
<gene>
    <name evidence="4" type="ORF">FGG08_006355</name>
</gene>
<evidence type="ECO:0000313" key="4">
    <source>
        <dbReference type="EMBL" id="KAH0536787.1"/>
    </source>
</evidence>
<dbReference type="SUPFAM" id="SSF48403">
    <property type="entry name" value="Ankyrin repeat"/>
    <property type="match status" value="2"/>
</dbReference>
<feature type="repeat" description="ANK" evidence="3">
    <location>
        <begin position="444"/>
        <end position="476"/>
    </location>
</feature>
<feature type="repeat" description="ANK" evidence="3">
    <location>
        <begin position="583"/>
        <end position="615"/>
    </location>
</feature>
<comment type="caution">
    <text evidence="4">The sequence shown here is derived from an EMBL/GenBank/DDBJ whole genome shotgun (WGS) entry which is preliminary data.</text>
</comment>
<keyword evidence="5" id="KW-1185">Reference proteome</keyword>
<sequence length="615" mass="66000">MERDDEERLKRKASLDLSIYAPTKRLKANSTKECLEKLGYLGRLLEMVQEFESSWRVSIQDLTPTESSQKPPFDGILRLNKKVKSAIEAARAEAREHVGMLQAAKRYPEATLAAQRISGGYLQLPDGGTIADLQTLIRLSENQEDFVAAEHYQERLLELTTSIDYRSQAAEQAMEKLWHLYQRSEQKLVRLIESWRLNTTTRFRISPLHRLVRLNVKLTASAELRWRVDPKITDTLGRSPIHIAAEMNSINMLASMTLSQPLLQATDCFGRTALSIASGLGHFEAVQLLLERGANINARPNGGYGGRTALQAASGGGHLKVVQLLLKRGAGINARPGCQGRTALQAASGGGHLEVIQLLLERGAYINAKPADSSGRTVLQAASEGGHLEAVRLLLERGADVDAEPARYGGRTALQAASEGGHLEVVQLLLKKGAGINIEPASIEGRTALQAASEGGHLETAKLLLERGADIDAEPADGGRTALQAASEGGHLETAKLLLERGADIDAEPADDGGRTALQAASEGGHLEVVQLLLERGAGINIEPASVGGRTALQAASEGGHLEAIQLLLERGADIDAKPADNWGKTALQAASGYGHLEIVQLLLERGADINAKPA</sequence>
<feature type="repeat" description="ANK" evidence="3">
    <location>
        <begin position="478"/>
        <end position="510"/>
    </location>
</feature>
<dbReference type="Proteomes" id="UP000698800">
    <property type="component" value="Unassembled WGS sequence"/>
</dbReference>
<keyword evidence="2 3" id="KW-0040">ANK repeat</keyword>
<name>A0A9P8I7I0_9PEZI</name>
<proteinExistence type="predicted"/>
<accession>A0A9P8I7I0</accession>
<dbReference type="PRINTS" id="PR01415">
    <property type="entry name" value="ANKYRIN"/>
</dbReference>
<feature type="repeat" description="ANK" evidence="3">
    <location>
        <begin position="269"/>
        <end position="301"/>
    </location>
</feature>
<dbReference type="AlphaFoldDB" id="A0A9P8I7I0"/>
<dbReference type="PANTHER" id="PTHR24171:SF9">
    <property type="entry name" value="ANKYRIN REPEAT DOMAIN-CONTAINING PROTEIN 39"/>
    <property type="match status" value="1"/>
</dbReference>
<reference evidence="4" key="1">
    <citation type="submission" date="2021-03" db="EMBL/GenBank/DDBJ databases">
        <title>Comparative genomics and phylogenomic investigation of the class Geoglossomycetes provide insights into ecological specialization and systematics.</title>
        <authorList>
            <person name="Melie T."/>
            <person name="Pirro S."/>
            <person name="Miller A.N."/>
            <person name="Quandt A."/>
        </authorList>
    </citation>
    <scope>NUCLEOTIDE SEQUENCE</scope>
    <source>
        <strain evidence="4">GBOQ0MN5Z8</strain>
    </source>
</reference>
<feature type="non-terminal residue" evidence="4">
    <location>
        <position position="1"/>
    </location>
</feature>
<feature type="repeat" description="ANK" evidence="3">
    <location>
        <begin position="305"/>
        <end position="337"/>
    </location>
</feature>
<dbReference type="PANTHER" id="PTHR24171">
    <property type="entry name" value="ANKYRIN REPEAT DOMAIN-CONTAINING PROTEIN 39-RELATED"/>
    <property type="match status" value="1"/>
</dbReference>
<dbReference type="Pfam" id="PF00023">
    <property type="entry name" value="Ank"/>
    <property type="match status" value="1"/>
</dbReference>
<feature type="repeat" description="ANK" evidence="3">
    <location>
        <begin position="374"/>
        <end position="406"/>
    </location>
</feature>
<dbReference type="PROSITE" id="PS50297">
    <property type="entry name" value="ANK_REP_REGION"/>
    <property type="match status" value="10"/>
</dbReference>
<protein>
    <recommendedName>
        <fullName evidence="6">Ankyrin repeat protein</fullName>
    </recommendedName>
</protein>
<feature type="repeat" description="ANK" evidence="3">
    <location>
        <begin position="339"/>
        <end position="371"/>
    </location>
</feature>
<dbReference type="InterPro" id="IPR002110">
    <property type="entry name" value="Ankyrin_rpt"/>
</dbReference>
<evidence type="ECO:0000256" key="2">
    <source>
        <dbReference type="ARBA" id="ARBA00023043"/>
    </source>
</evidence>
<evidence type="ECO:0000313" key="5">
    <source>
        <dbReference type="Proteomes" id="UP000698800"/>
    </source>
</evidence>
<dbReference type="Pfam" id="PF12796">
    <property type="entry name" value="Ank_2"/>
    <property type="match status" value="5"/>
</dbReference>
<dbReference type="SMART" id="SM00248">
    <property type="entry name" value="ANK"/>
    <property type="match status" value="11"/>
</dbReference>
<dbReference type="OrthoDB" id="539213at2759"/>
<dbReference type="EMBL" id="JAGHQL010000180">
    <property type="protein sequence ID" value="KAH0536787.1"/>
    <property type="molecule type" value="Genomic_DNA"/>
</dbReference>
<keyword evidence="1" id="KW-0677">Repeat</keyword>
<dbReference type="Gene3D" id="1.25.40.20">
    <property type="entry name" value="Ankyrin repeat-containing domain"/>
    <property type="match status" value="4"/>
</dbReference>
<evidence type="ECO:0008006" key="6">
    <source>
        <dbReference type="Google" id="ProtNLM"/>
    </source>
</evidence>
<feature type="repeat" description="ANK" evidence="3">
    <location>
        <begin position="513"/>
        <end position="545"/>
    </location>
</feature>
<dbReference type="PROSITE" id="PS50088">
    <property type="entry name" value="ANK_REPEAT"/>
    <property type="match status" value="10"/>
</dbReference>
<feature type="repeat" description="ANK" evidence="3">
    <location>
        <begin position="409"/>
        <end position="441"/>
    </location>
</feature>